<gene>
    <name evidence="3" type="ORF">P8C59_008964</name>
</gene>
<sequence length="507" mass="59015">MAYRAPVGDRPERWDRDRFMFEHDRERDHHDRHGDREMHETRFEEDDRYIRRGPRLRQPERLRERSVDDRFERRFAAARLRDDQVMIQDRRVYEDERYRRGPRPCSPSPGPAETDFDRRVVIERERIASPSPSPPRRPGQLLRRQSSLDTFERERDHRRRYYDRPPPRRAEYRAPPYVPIPLPRARALPPPRYVERDLDEISVSDPFHYGDDEFHAYHPERVREREIVRTRRRNRSRESRSHHGSSVRSSSRSSTTTSSSMSSSATTATVKSEYPKKGKTRIPQRLVSKRALIDLGYPFEEEGNTIIVQKALGQQNIDDLLKLSEEYKKSELEVVAARSRAGDVVEECEEVVKTTVVTPAPSVARAPTVIVDPPAPATEVVKEVKETIIRDVSPARSCTSHTTSTMMGDEMTVALVEGHRSRRGSVGSSRDIRQEIRHLERQLARRERGGSRSERDIVKAERLSSGELVLYEERVERVEEPSRGVRIEKDKKGPPPKLMRAMLATLT</sequence>
<reference evidence="3" key="1">
    <citation type="journal article" date="2023" name="Mol. Plant Microbe Interact.">
        <title>Elucidating the Obligate Nature and Biological Capacity of an Invasive Fungal Corn Pathogen.</title>
        <authorList>
            <person name="MacCready J.S."/>
            <person name="Roggenkamp E.M."/>
            <person name="Gdanetz K."/>
            <person name="Chilvers M.I."/>
        </authorList>
    </citation>
    <scope>NUCLEOTIDE SEQUENCE</scope>
    <source>
        <strain evidence="3">PM02</strain>
    </source>
</reference>
<dbReference type="EMBL" id="JAQQPM010000008">
    <property type="protein sequence ID" value="KAK2074783.1"/>
    <property type="molecule type" value="Genomic_DNA"/>
</dbReference>
<evidence type="ECO:0000313" key="3">
    <source>
        <dbReference type="EMBL" id="KAK2074783.1"/>
    </source>
</evidence>
<feature type="region of interest" description="Disordered" evidence="1">
    <location>
        <begin position="225"/>
        <end position="281"/>
    </location>
</feature>
<evidence type="ECO:0000256" key="1">
    <source>
        <dbReference type="SAM" id="MobiDB-lite"/>
    </source>
</evidence>
<name>A0AAD9IBN4_9PEZI</name>
<feature type="domain" description="DUF8035" evidence="2">
    <location>
        <begin position="276"/>
        <end position="329"/>
    </location>
</feature>
<evidence type="ECO:0000259" key="2">
    <source>
        <dbReference type="Pfam" id="PF26118"/>
    </source>
</evidence>
<dbReference type="AlphaFoldDB" id="A0AAD9IBN4"/>
<keyword evidence="4" id="KW-1185">Reference proteome</keyword>
<evidence type="ECO:0000313" key="4">
    <source>
        <dbReference type="Proteomes" id="UP001217918"/>
    </source>
</evidence>
<feature type="region of interest" description="Disordered" evidence="1">
    <location>
        <begin position="25"/>
        <end position="68"/>
    </location>
</feature>
<feature type="compositionally biased region" description="Basic and acidic residues" evidence="1">
    <location>
        <begin position="25"/>
        <end position="42"/>
    </location>
</feature>
<feature type="compositionally biased region" description="Basic and acidic residues" evidence="1">
    <location>
        <begin position="162"/>
        <end position="172"/>
    </location>
</feature>
<dbReference type="InterPro" id="IPR058348">
    <property type="entry name" value="DUF8035"/>
</dbReference>
<protein>
    <recommendedName>
        <fullName evidence="2">DUF8035 domain-containing protein</fullName>
    </recommendedName>
</protein>
<dbReference type="Proteomes" id="UP001217918">
    <property type="component" value="Unassembled WGS sequence"/>
</dbReference>
<accession>A0AAD9IBN4</accession>
<feature type="compositionally biased region" description="Pro residues" evidence="1">
    <location>
        <begin position="176"/>
        <end position="188"/>
    </location>
</feature>
<feature type="compositionally biased region" description="Basic and acidic residues" evidence="1">
    <location>
        <begin position="57"/>
        <end position="68"/>
    </location>
</feature>
<feature type="compositionally biased region" description="Low complexity" evidence="1">
    <location>
        <begin position="138"/>
        <end position="148"/>
    </location>
</feature>
<organism evidence="3 4">
    <name type="scientific">Phyllachora maydis</name>
    <dbReference type="NCBI Taxonomy" id="1825666"/>
    <lineage>
        <taxon>Eukaryota</taxon>
        <taxon>Fungi</taxon>
        <taxon>Dikarya</taxon>
        <taxon>Ascomycota</taxon>
        <taxon>Pezizomycotina</taxon>
        <taxon>Sordariomycetes</taxon>
        <taxon>Sordariomycetidae</taxon>
        <taxon>Phyllachorales</taxon>
        <taxon>Phyllachoraceae</taxon>
        <taxon>Phyllachora</taxon>
    </lineage>
</organism>
<feature type="region of interest" description="Disordered" evidence="1">
    <location>
        <begin position="96"/>
        <end position="188"/>
    </location>
</feature>
<feature type="compositionally biased region" description="Basic and acidic residues" evidence="1">
    <location>
        <begin position="115"/>
        <end position="127"/>
    </location>
</feature>
<dbReference type="Pfam" id="PF26118">
    <property type="entry name" value="DUF8035"/>
    <property type="match status" value="1"/>
</dbReference>
<proteinExistence type="predicted"/>
<feature type="compositionally biased region" description="Low complexity" evidence="1">
    <location>
        <begin position="246"/>
        <end position="272"/>
    </location>
</feature>
<comment type="caution">
    <text evidence="3">The sequence shown here is derived from an EMBL/GenBank/DDBJ whole genome shotgun (WGS) entry which is preliminary data.</text>
</comment>